<keyword evidence="2 3" id="KW-0802">TPR repeat</keyword>
<feature type="repeat" description="TPR" evidence="3">
    <location>
        <begin position="68"/>
        <end position="101"/>
    </location>
</feature>
<dbReference type="InterPro" id="IPR019734">
    <property type="entry name" value="TPR_rpt"/>
</dbReference>
<dbReference type="SMART" id="SM00028">
    <property type="entry name" value="TPR"/>
    <property type="match status" value="7"/>
</dbReference>
<dbReference type="InterPro" id="IPR050498">
    <property type="entry name" value="Ycf3"/>
</dbReference>
<dbReference type="Pfam" id="PF13432">
    <property type="entry name" value="TPR_16"/>
    <property type="match status" value="1"/>
</dbReference>
<reference evidence="4 5" key="1">
    <citation type="submission" date="2020-01" db="EMBL/GenBank/DDBJ databases">
        <authorList>
            <person name="Kim M.K."/>
        </authorList>
    </citation>
    <scope>NUCLEOTIDE SEQUENCE [LARGE SCALE GENOMIC DNA]</scope>
    <source>
        <strain evidence="4 5">BT213</strain>
    </source>
</reference>
<evidence type="ECO:0000256" key="1">
    <source>
        <dbReference type="ARBA" id="ARBA00022737"/>
    </source>
</evidence>
<proteinExistence type="predicted"/>
<feature type="repeat" description="TPR" evidence="3">
    <location>
        <begin position="136"/>
        <end position="169"/>
    </location>
</feature>
<dbReference type="Gene3D" id="1.25.40.10">
    <property type="entry name" value="Tetratricopeptide repeat domain"/>
    <property type="match status" value="1"/>
</dbReference>
<evidence type="ECO:0000313" key="4">
    <source>
        <dbReference type="EMBL" id="NDK54309.1"/>
    </source>
</evidence>
<evidence type="ECO:0000256" key="2">
    <source>
        <dbReference type="ARBA" id="ARBA00022803"/>
    </source>
</evidence>
<evidence type="ECO:0000256" key="3">
    <source>
        <dbReference type="PROSITE-ProRule" id="PRU00339"/>
    </source>
</evidence>
<keyword evidence="1" id="KW-0677">Repeat</keyword>
<keyword evidence="5" id="KW-1185">Reference proteome</keyword>
<dbReference type="RefSeq" id="WP_162344371.1">
    <property type="nucleotide sequence ID" value="NZ_JAAEAA010000001.1"/>
</dbReference>
<evidence type="ECO:0000313" key="5">
    <source>
        <dbReference type="Proteomes" id="UP000478546"/>
    </source>
</evidence>
<dbReference type="Pfam" id="PF14559">
    <property type="entry name" value="TPR_19"/>
    <property type="match status" value="1"/>
</dbReference>
<gene>
    <name evidence="4" type="ORF">GWO68_00120</name>
</gene>
<dbReference type="PANTHER" id="PTHR44858:SF1">
    <property type="entry name" value="UDP-N-ACETYLGLUCOSAMINE--PEPTIDE N-ACETYLGLUCOSAMINYLTRANSFERASE SPINDLY-RELATED"/>
    <property type="match status" value="1"/>
</dbReference>
<comment type="caution">
    <text evidence="4">The sequence shown here is derived from an EMBL/GenBank/DDBJ whole genome shotgun (WGS) entry which is preliminary data.</text>
</comment>
<dbReference type="Pfam" id="PF13181">
    <property type="entry name" value="TPR_8"/>
    <property type="match status" value="1"/>
</dbReference>
<sequence>MHRLYLHTSYLKKKIVPALLVIILATFAGCNLNQGTGEQMVNLAKVTDDPEAQLANLNTAISRNRQDASLYVRRAKILLGKGELPMALDDVNKAVELNKNDMGNLFLKAQVLRAIGKVKEALPLALRAERNSFQHVGVYVLLSDLYLQLKQPQKASVYAAKALKLAPRNEFALYYNGRVAEAIGDTARATRNFRLALQEAPDFAEARRELAGALINQKNYDEAAMHLDKAMTLVPKDAMLWFYRGQLYQQTQKGDSALWSYNRALGFNDSLQLVHYRAGELLYARGDNAGAIAHLEKAAREYGHTVKYITMLASAYERTGHNIKALEQYQRLDALQPGYTFADQSIARLKAKLTRPMPAASAEPDTATINE</sequence>
<dbReference type="AlphaFoldDB" id="A0A6B2GTS2"/>
<dbReference type="SUPFAM" id="SSF48452">
    <property type="entry name" value="TPR-like"/>
    <property type="match status" value="1"/>
</dbReference>
<organism evidence="4 5">
    <name type="scientific">Pontibacter fetidus</name>
    <dbReference type="NCBI Taxonomy" id="2700082"/>
    <lineage>
        <taxon>Bacteria</taxon>
        <taxon>Pseudomonadati</taxon>
        <taxon>Bacteroidota</taxon>
        <taxon>Cytophagia</taxon>
        <taxon>Cytophagales</taxon>
        <taxon>Hymenobacteraceae</taxon>
        <taxon>Pontibacter</taxon>
    </lineage>
</organism>
<feature type="repeat" description="TPR" evidence="3">
    <location>
        <begin position="204"/>
        <end position="237"/>
    </location>
</feature>
<name>A0A6B2GTS2_9BACT</name>
<dbReference type="Proteomes" id="UP000478546">
    <property type="component" value="Unassembled WGS sequence"/>
</dbReference>
<dbReference type="PROSITE" id="PS50005">
    <property type="entry name" value="TPR"/>
    <property type="match status" value="3"/>
</dbReference>
<dbReference type="EMBL" id="JAAEAA010000001">
    <property type="protein sequence ID" value="NDK54309.1"/>
    <property type="molecule type" value="Genomic_DNA"/>
</dbReference>
<dbReference type="PANTHER" id="PTHR44858">
    <property type="entry name" value="TETRATRICOPEPTIDE REPEAT PROTEIN 6"/>
    <property type="match status" value="1"/>
</dbReference>
<accession>A0A6B2GTS2</accession>
<protein>
    <submittedName>
        <fullName evidence="4">Tetratricopeptide repeat protein</fullName>
    </submittedName>
</protein>
<dbReference type="InterPro" id="IPR011990">
    <property type="entry name" value="TPR-like_helical_dom_sf"/>
</dbReference>
<dbReference type="PROSITE" id="PS51257">
    <property type="entry name" value="PROKAR_LIPOPROTEIN"/>
    <property type="match status" value="1"/>
</dbReference>